<evidence type="ECO:0000313" key="1">
    <source>
        <dbReference type="EMBL" id="PYF05917.1"/>
    </source>
</evidence>
<dbReference type="RefSeq" id="WP_110807474.1">
    <property type="nucleotide sequence ID" value="NZ_QJTK01000043.1"/>
</dbReference>
<dbReference type="OrthoDB" id="8081994at2"/>
<dbReference type="EMBL" id="QJTK01000043">
    <property type="protein sequence ID" value="PYF05917.1"/>
    <property type="molecule type" value="Genomic_DNA"/>
</dbReference>
<dbReference type="Proteomes" id="UP000247727">
    <property type="component" value="Unassembled WGS sequence"/>
</dbReference>
<organism evidence="1 2">
    <name type="scientific">Rhodobacter viridis</name>
    <dbReference type="NCBI Taxonomy" id="1054202"/>
    <lineage>
        <taxon>Bacteria</taxon>
        <taxon>Pseudomonadati</taxon>
        <taxon>Pseudomonadota</taxon>
        <taxon>Alphaproteobacteria</taxon>
        <taxon>Rhodobacterales</taxon>
        <taxon>Rhodobacter group</taxon>
        <taxon>Rhodobacter</taxon>
    </lineage>
</organism>
<accession>A0A318TPS8</accession>
<keyword evidence="2" id="KW-1185">Reference proteome</keyword>
<sequence>MGRVTHVVTIDEAARRIGENLELVELVSANSDNIDYGEKIWVDDGTEEGTTTFTDRGIECLQELLADIRTWKGGILGFLRAEKCDPDVIERIMADEKNR</sequence>
<gene>
    <name evidence="1" type="ORF">C8J30_1431</name>
</gene>
<name>A0A318TPS8_9RHOB</name>
<reference evidence="1 2" key="1">
    <citation type="submission" date="2018-06" db="EMBL/GenBank/DDBJ databases">
        <title>Genomic Encyclopedia of Type Strains, Phase III (KMG-III): the genomes of soil and plant-associated and newly described type strains.</title>
        <authorList>
            <person name="Whitman W."/>
        </authorList>
    </citation>
    <scope>NUCLEOTIDE SEQUENCE [LARGE SCALE GENOMIC DNA]</scope>
    <source>
        <strain evidence="1 2">JA737</strain>
    </source>
</reference>
<comment type="caution">
    <text evidence="1">The sequence shown here is derived from an EMBL/GenBank/DDBJ whole genome shotgun (WGS) entry which is preliminary data.</text>
</comment>
<protein>
    <submittedName>
        <fullName evidence="1">Uncharacterized protein</fullName>
    </submittedName>
</protein>
<dbReference type="AlphaFoldDB" id="A0A318TPS8"/>
<proteinExistence type="predicted"/>
<evidence type="ECO:0000313" key="2">
    <source>
        <dbReference type="Proteomes" id="UP000247727"/>
    </source>
</evidence>